<feature type="domain" description="SnoaL-like" evidence="2">
    <location>
        <begin position="23"/>
        <end position="137"/>
    </location>
</feature>
<feature type="chain" id="PRO_5031032699" evidence="1">
    <location>
        <begin position="20"/>
        <end position="159"/>
    </location>
</feature>
<dbReference type="AlphaFoldDB" id="A0A7Y0LFJ0"/>
<organism evidence="3 4">
    <name type="scientific">Thalassotalea algicola</name>
    <dbReference type="NCBI Taxonomy" id="2716224"/>
    <lineage>
        <taxon>Bacteria</taxon>
        <taxon>Pseudomonadati</taxon>
        <taxon>Pseudomonadota</taxon>
        <taxon>Gammaproteobacteria</taxon>
        <taxon>Alteromonadales</taxon>
        <taxon>Colwelliaceae</taxon>
        <taxon>Thalassotalea</taxon>
    </lineage>
</organism>
<keyword evidence="4" id="KW-1185">Reference proteome</keyword>
<protein>
    <submittedName>
        <fullName evidence="3">Nuclear transport factor 2 family protein</fullName>
    </submittedName>
</protein>
<dbReference type="SUPFAM" id="SSF54427">
    <property type="entry name" value="NTF2-like"/>
    <property type="match status" value="1"/>
</dbReference>
<comment type="caution">
    <text evidence="3">The sequence shown here is derived from an EMBL/GenBank/DDBJ whole genome shotgun (WGS) entry which is preliminary data.</text>
</comment>
<reference evidence="3 4" key="1">
    <citation type="submission" date="2020-04" db="EMBL/GenBank/DDBJ databases">
        <title>Thalassotalea sp. M1531, isolated from the surface of marine red alga.</title>
        <authorList>
            <person name="Pang L."/>
            <person name="Lu D.-C."/>
        </authorList>
    </citation>
    <scope>NUCLEOTIDE SEQUENCE [LARGE SCALE GENOMIC DNA]</scope>
    <source>
        <strain evidence="3 4">M1531</strain>
    </source>
</reference>
<dbReference type="RefSeq" id="WP_169076869.1">
    <property type="nucleotide sequence ID" value="NZ_JABBXH010000010.1"/>
</dbReference>
<keyword evidence="1" id="KW-0732">Signal</keyword>
<accession>A0A7Y0LFJ0</accession>
<dbReference type="Proteomes" id="UP000568664">
    <property type="component" value="Unassembled WGS sequence"/>
</dbReference>
<proteinExistence type="predicted"/>
<sequence>MNKLLTLCLFFWLSANAIANDAINTVLDNYHQAAAKADFDGYLGAMANESVFIGTDASERWTKKAFASFVQPYFDKGIGWEYQPFDRNLTLLADGKTAYFDELLNNSSYGVCRGTGVVIFAQERWQIVQYSLSIPIPNSIAKSVVKLIAESAQKVNINE</sequence>
<evidence type="ECO:0000256" key="1">
    <source>
        <dbReference type="SAM" id="SignalP"/>
    </source>
</evidence>
<name>A0A7Y0LFJ0_9GAMM</name>
<evidence type="ECO:0000259" key="2">
    <source>
        <dbReference type="Pfam" id="PF13474"/>
    </source>
</evidence>
<dbReference type="InterPro" id="IPR032710">
    <property type="entry name" value="NTF2-like_dom_sf"/>
</dbReference>
<evidence type="ECO:0000313" key="4">
    <source>
        <dbReference type="Proteomes" id="UP000568664"/>
    </source>
</evidence>
<dbReference type="InterPro" id="IPR037401">
    <property type="entry name" value="SnoaL-like"/>
</dbReference>
<dbReference type="Pfam" id="PF13474">
    <property type="entry name" value="SnoaL_3"/>
    <property type="match status" value="1"/>
</dbReference>
<feature type="signal peptide" evidence="1">
    <location>
        <begin position="1"/>
        <end position="19"/>
    </location>
</feature>
<gene>
    <name evidence="3" type="ORF">HII17_18535</name>
</gene>
<dbReference type="EMBL" id="JABBXH010000010">
    <property type="protein sequence ID" value="NMP33549.1"/>
    <property type="molecule type" value="Genomic_DNA"/>
</dbReference>
<dbReference type="Gene3D" id="3.10.450.50">
    <property type="match status" value="1"/>
</dbReference>
<evidence type="ECO:0000313" key="3">
    <source>
        <dbReference type="EMBL" id="NMP33549.1"/>
    </source>
</evidence>